<dbReference type="SUPFAM" id="SSF55781">
    <property type="entry name" value="GAF domain-like"/>
    <property type="match status" value="1"/>
</dbReference>
<dbReference type="OrthoDB" id="5241041at2"/>
<dbReference type="AlphaFoldDB" id="A0A239PB60"/>
<feature type="domain" description="PPM-type phosphatase" evidence="3">
    <location>
        <begin position="236"/>
        <end position="458"/>
    </location>
</feature>
<evidence type="ECO:0000313" key="5">
    <source>
        <dbReference type="Proteomes" id="UP000198282"/>
    </source>
</evidence>
<sequence>MPGAAFADEVVPVAAQDKAGTPVSAAAVRFKGPEDLPPEVFDRVRLAAVRASGLLDTAPEPVFDDLAGLAITITGAPMAFVTVVDERRSFWKSAIGLGELPIEERQNAAEASFCHLVVAADGPLIVTDAATDERVRTISSVTEMGIGAWAGYPIHSPDGQVLGTFCVADSVPRDWTETQIKTLATLARAVTGEIALRGALEHMRTQVTDLQAASQAATALARTLQDSLLPPVLAEPPGIEAAARYLPAGQGVTVLGDFYDLFAASPSRWCVLMGDVAGHGVEAAKVTALARYTVRADAPHHISSSRVLEQLNTALLAQRVSVQRFLTAICAIFRTDGVGITGVLSTAGHPSALVRHADAKVEELRSAGAMLGVFPDAGLTNARFTLHPGEVLLFYTDGVTEARRPADGRLFGEERLNTLLSDCDGLDAAAVVERISEAVLAYCEHDSVDDIALLALRVPPIREA</sequence>
<gene>
    <name evidence="4" type="ORF">SAMN05216276_111513</name>
</gene>
<dbReference type="InterPro" id="IPR003018">
    <property type="entry name" value="GAF"/>
</dbReference>
<accession>A0A239PB60</accession>
<evidence type="ECO:0000259" key="2">
    <source>
        <dbReference type="SMART" id="SM00065"/>
    </source>
</evidence>
<dbReference type="Gene3D" id="3.60.40.10">
    <property type="entry name" value="PPM-type phosphatase domain"/>
    <property type="match status" value="1"/>
</dbReference>
<dbReference type="InterPro" id="IPR036457">
    <property type="entry name" value="PPM-type-like_dom_sf"/>
</dbReference>
<protein>
    <submittedName>
        <fullName evidence="4">Serine phosphatase RsbU, regulator of sigma subunit</fullName>
    </submittedName>
</protein>
<dbReference type="InterPro" id="IPR001932">
    <property type="entry name" value="PPM-type_phosphatase-like_dom"/>
</dbReference>
<dbReference type="PANTHER" id="PTHR43156:SF2">
    <property type="entry name" value="STAGE II SPORULATION PROTEIN E"/>
    <property type="match status" value="1"/>
</dbReference>
<feature type="domain" description="GAF" evidence="2">
    <location>
        <begin position="58"/>
        <end position="204"/>
    </location>
</feature>
<dbReference type="PANTHER" id="PTHR43156">
    <property type="entry name" value="STAGE II SPORULATION PROTEIN E-RELATED"/>
    <property type="match status" value="1"/>
</dbReference>
<evidence type="ECO:0000256" key="1">
    <source>
        <dbReference type="ARBA" id="ARBA00022801"/>
    </source>
</evidence>
<reference evidence="4 5" key="1">
    <citation type="submission" date="2017-06" db="EMBL/GenBank/DDBJ databases">
        <authorList>
            <person name="Kim H.J."/>
            <person name="Triplett B.A."/>
        </authorList>
    </citation>
    <scope>NUCLEOTIDE SEQUENCE [LARGE SCALE GENOMIC DNA]</scope>
    <source>
        <strain evidence="4 5">CGMCC 4.2132</strain>
    </source>
</reference>
<proteinExistence type="predicted"/>
<dbReference type="Pfam" id="PF01590">
    <property type="entry name" value="GAF"/>
    <property type="match status" value="1"/>
</dbReference>
<name>A0A239PB60_9ACTN</name>
<evidence type="ECO:0000259" key="3">
    <source>
        <dbReference type="SMART" id="SM00331"/>
    </source>
</evidence>
<dbReference type="Pfam" id="PF07228">
    <property type="entry name" value="SpoIIE"/>
    <property type="match status" value="1"/>
</dbReference>
<dbReference type="InterPro" id="IPR029016">
    <property type="entry name" value="GAF-like_dom_sf"/>
</dbReference>
<dbReference type="EMBL" id="FZOD01000115">
    <property type="protein sequence ID" value="SNT64310.1"/>
    <property type="molecule type" value="Genomic_DNA"/>
</dbReference>
<evidence type="ECO:0000313" key="4">
    <source>
        <dbReference type="EMBL" id="SNT64310.1"/>
    </source>
</evidence>
<dbReference type="SMART" id="SM00065">
    <property type="entry name" value="GAF"/>
    <property type="match status" value="1"/>
</dbReference>
<organism evidence="4 5">
    <name type="scientific">Streptosporangium subroseum</name>
    <dbReference type="NCBI Taxonomy" id="106412"/>
    <lineage>
        <taxon>Bacteria</taxon>
        <taxon>Bacillati</taxon>
        <taxon>Actinomycetota</taxon>
        <taxon>Actinomycetes</taxon>
        <taxon>Streptosporangiales</taxon>
        <taxon>Streptosporangiaceae</taxon>
        <taxon>Streptosporangium</taxon>
    </lineage>
</organism>
<dbReference type="GO" id="GO:0016791">
    <property type="term" value="F:phosphatase activity"/>
    <property type="evidence" value="ECO:0007669"/>
    <property type="project" value="TreeGrafter"/>
</dbReference>
<dbReference type="InterPro" id="IPR052016">
    <property type="entry name" value="Bact_Sigma-Reg"/>
</dbReference>
<dbReference type="Gene3D" id="3.30.450.40">
    <property type="match status" value="1"/>
</dbReference>
<keyword evidence="5" id="KW-1185">Reference proteome</keyword>
<dbReference type="SMART" id="SM00331">
    <property type="entry name" value="PP2C_SIG"/>
    <property type="match status" value="1"/>
</dbReference>
<dbReference type="Proteomes" id="UP000198282">
    <property type="component" value="Unassembled WGS sequence"/>
</dbReference>
<dbReference type="RefSeq" id="WP_089213780.1">
    <property type="nucleotide sequence ID" value="NZ_FZOD01000115.1"/>
</dbReference>
<keyword evidence="1" id="KW-0378">Hydrolase</keyword>